<organism evidence="1 2">
    <name type="scientific">Pluteus cervinus</name>
    <dbReference type="NCBI Taxonomy" id="181527"/>
    <lineage>
        <taxon>Eukaryota</taxon>
        <taxon>Fungi</taxon>
        <taxon>Dikarya</taxon>
        <taxon>Basidiomycota</taxon>
        <taxon>Agaricomycotina</taxon>
        <taxon>Agaricomycetes</taxon>
        <taxon>Agaricomycetidae</taxon>
        <taxon>Agaricales</taxon>
        <taxon>Pluteineae</taxon>
        <taxon>Pluteaceae</taxon>
        <taxon>Pluteus</taxon>
    </lineage>
</organism>
<accession>A0ACD2ZX71</accession>
<reference evidence="1 2" key="1">
    <citation type="journal article" date="2019" name="Nat. Ecol. Evol.">
        <title>Megaphylogeny resolves global patterns of mushroom evolution.</title>
        <authorList>
            <person name="Varga T."/>
            <person name="Krizsan K."/>
            <person name="Foldi C."/>
            <person name="Dima B."/>
            <person name="Sanchez-Garcia M."/>
            <person name="Sanchez-Ramirez S."/>
            <person name="Szollosi G.J."/>
            <person name="Szarkandi J.G."/>
            <person name="Papp V."/>
            <person name="Albert L."/>
            <person name="Andreopoulos W."/>
            <person name="Angelini C."/>
            <person name="Antonin V."/>
            <person name="Barry K.W."/>
            <person name="Bougher N.L."/>
            <person name="Buchanan P."/>
            <person name="Buyck B."/>
            <person name="Bense V."/>
            <person name="Catcheside P."/>
            <person name="Chovatia M."/>
            <person name="Cooper J."/>
            <person name="Damon W."/>
            <person name="Desjardin D."/>
            <person name="Finy P."/>
            <person name="Geml J."/>
            <person name="Haridas S."/>
            <person name="Hughes K."/>
            <person name="Justo A."/>
            <person name="Karasinski D."/>
            <person name="Kautmanova I."/>
            <person name="Kiss B."/>
            <person name="Kocsube S."/>
            <person name="Kotiranta H."/>
            <person name="LaButti K.M."/>
            <person name="Lechner B.E."/>
            <person name="Liimatainen K."/>
            <person name="Lipzen A."/>
            <person name="Lukacs Z."/>
            <person name="Mihaltcheva S."/>
            <person name="Morgado L.N."/>
            <person name="Niskanen T."/>
            <person name="Noordeloos M.E."/>
            <person name="Ohm R.A."/>
            <person name="Ortiz-Santana B."/>
            <person name="Ovrebo C."/>
            <person name="Racz N."/>
            <person name="Riley R."/>
            <person name="Savchenko A."/>
            <person name="Shiryaev A."/>
            <person name="Soop K."/>
            <person name="Spirin V."/>
            <person name="Szebenyi C."/>
            <person name="Tomsovsky M."/>
            <person name="Tulloss R.E."/>
            <person name="Uehling J."/>
            <person name="Grigoriev I.V."/>
            <person name="Vagvolgyi C."/>
            <person name="Papp T."/>
            <person name="Martin F.M."/>
            <person name="Miettinen O."/>
            <person name="Hibbett D.S."/>
            <person name="Nagy L.G."/>
        </authorList>
    </citation>
    <scope>NUCLEOTIDE SEQUENCE [LARGE SCALE GENOMIC DNA]</scope>
    <source>
        <strain evidence="1 2">NL-1719</strain>
    </source>
</reference>
<gene>
    <name evidence="1" type="ORF">BDN72DRAFT_918005</name>
</gene>
<evidence type="ECO:0000313" key="1">
    <source>
        <dbReference type="EMBL" id="TFK57996.1"/>
    </source>
</evidence>
<keyword evidence="2" id="KW-1185">Reference proteome</keyword>
<proteinExistence type="predicted"/>
<name>A0ACD2ZX71_9AGAR</name>
<dbReference type="Proteomes" id="UP000308600">
    <property type="component" value="Unassembled WGS sequence"/>
</dbReference>
<protein>
    <submittedName>
        <fullName evidence="1">Uncharacterized protein</fullName>
    </submittedName>
</protein>
<evidence type="ECO:0000313" key="2">
    <source>
        <dbReference type="Proteomes" id="UP000308600"/>
    </source>
</evidence>
<dbReference type="EMBL" id="ML209768">
    <property type="protein sequence ID" value="TFK57996.1"/>
    <property type="molecule type" value="Genomic_DNA"/>
</dbReference>
<sequence>MRHARFFSCNVVTLEIRTGYEGSTNPHPVGCIGQELASWLAQLQELQEVTLPRFWLTTHVSRALSQLPRLLRVLYSHMHGGGNPLDTLNFKPISDPGVDSEIFFPSLVILYQNAPFSQITQFISSWKGSSNLVDLTLASQLLETPDSFRSALLVITDRCPLLLGLGLTSLITPYLDHPRAAPSRLRITLDDLLPLLKLNHLHSLDISHALPLALTNDDFLVLIRGWPGMERLCLGSDPYPLDSRIVHVARSPLSLSPTHNADGPDPANAYPILGLWHAIRSLRIYCPYLTGLFLFGIDDFPTPDEQARITADEPPPNPFPYLTTVSFSMSLLTSEKTSVALALSQYLLPDTTLTPNKPWGGDQDSEYLSHLNLKPLFSSYDQLSGELQEVMDSAEPTLPEPLSSFSPSLTLDEPIGFNGVLDEETDAELERRVLLWDGVAEFLPVLSRARRDERIKADKVMFSW</sequence>